<protein>
    <recommendedName>
        <fullName evidence="1">Peptidase S9 prolyl oligopeptidase catalytic domain-containing protein</fullName>
    </recommendedName>
</protein>
<dbReference type="SUPFAM" id="SSF53474">
    <property type="entry name" value="alpha/beta-Hydrolases"/>
    <property type="match status" value="1"/>
</dbReference>
<dbReference type="InterPro" id="IPR001375">
    <property type="entry name" value="Peptidase_S9_cat"/>
</dbReference>
<gene>
    <name evidence="2" type="ORF">N8I77_009683</name>
</gene>
<sequence>MVVKKIAPYGSWESPFSIDDATAGSKALSSPRGDIRTGRVFFLESKADGSNTIVEVVSTGTGAFELAYVLPGAHGVSTAVYEYGGGAYKVLPAPGGGNSVQEIIFSDASDGNAVKVLDVDARAVRTIVGNKPWLRYAEFGACRASRWVVAVEEDHSLPEPKDVKNYVVAVHVDTGEVRRLVEGSDFYSSPQYSPDGGWISWRSWNHPDMPWQQSILCWARILGDNRDQEIVLDDSPNVAGGAPGEAVGESAWGLDGALYWTQETEGRDWRQMWRQWPEDGGAAEKLELKGLEEVEIGDCSMRMGGHTFGFLSPRSMVLTYTKYAANSTVHVDLETLEVTPLTDVPLTSMRGDVLHAISSTSFLIIGGGDVSSLGVYHFSLNHSLEVEVTQVHTADNKKIPASLISVPQHVWLKSTKREPKRPVHGFYWPPLNPRFTAPEGELPPLLINPHGGPTGHTPPGLKIGGIGGGNAQFWTSRGFAYFAINYTGSSGHGKSYRERLDAEWGILDRDDVVEIIQHLCETGRADKDRVGIHGGSAGGYNVLQSLVWYPDVFAAGVCYCGVSDVKALGVGTHKLESHYLEGLLYKPGMSEEEKGEVEYERSPVYHAERIRAPLLLLHGDKDTVVPIEQSYEIERKIRERGGDVKMVVAPGDGHMFSKEKSKKIALQEEVQWWMRTLVRK</sequence>
<dbReference type="Proteomes" id="UP001265746">
    <property type="component" value="Unassembled WGS sequence"/>
</dbReference>
<comment type="caution">
    <text evidence="2">The sequence shown here is derived from an EMBL/GenBank/DDBJ whole genome shotgun (WGS) entry which is preliminary data.</text>
</comment>
<dbReference type="InterPro" id="IPR050585">
    <property type="entry name" value="Xaa-Pro_dipeptidyl-ppase/CocE"/>
</dbReference>
<name>A0AAD9SAN8_PHOAM</name>
<dbReference type="GO" id="GO:0008236">
    <property type="term" value="F:serine-type peptidase activity"/>
    <property type="evidence" value="ECO:0007669"/>
    <property type="project" value="InterPro"/>
</dbReference>
<dbReference type="EMBL" id="JAUJFL010000005">
    <property type="protein sequence ID" value="KAK2603209.1"/>
    <property type="molecule type" value="Genomic_DNA"/>
</dbReference>
<evidence type="ECO:0000313" key="2">
    <source>
        <dbReference type="EMBL" id="KAK2603209.1"/>
    </source>
</evidence>
<dbReference type="Pfam" id="PF00326">
    <property type="entry name" value="Peptidase_S9"/>
    <property type="match status" value="1"/>
</dbReference>
<dbReference type="Gene3D" id="3.40.50.1820">
    <property type="entry name" value="alpha/beta hydrolase"/>
    <property type="match status" value="1"/>
</dbReference>
<keyword evidence="3" id="KW-1185">Reference proteome</keyword>
<reference evidence="2" key="1">
    <citation type="submission" date="2023-06" db="EMBL/GenBank/DDBJ databases">
        <authorList>
            <person name="Noh H."/>
        </authorList>
    </citation>
    <scope>NUCLEOTIDE SEQUENCE</scope>
    <source>
        <strain evidence="2">DUCC20226</strain>
    </source>
</reference>
<proteinExistence type="predicted"/>
<accession>A0AAD9SAN8</accession>
<dbReference type="GO" id="GO:0006508">
    <property type="term" value="P:proteolysis"/>
    <property type="evidence" value="ECO:0007669"/>
    <property type="project" value="InterPro"/>
</dbReference>
<dbReference type="InterPro" id="IPR029058">
    <property type="entry name" value="AB_hydrolase_fold"/>
</dbReference>
<organism evidence="2 3">
    <name type="scientific">Phomopsis amygdali</name>
    <name type="common">Fusicoccum amygdali</name>
    <dbReference type="NCBI Taxonomy" id="1214568"/>
    <lineage>
        <taxon>Eukaryota</taxon>
        <taxon>Fungi</taxon>
        <taxon>Dikarya</taxon>
        <taxon>Ascomycota</taxon>
        <taxon>Pezizomycotina</taxon>
        <taxon>Sordariomycetes</taxon>
        <taxon>Sordariomycetidae</taxon>
        <taxon>Diaporthales</taxon>
        <taxon>Diaporthaceae</taxon>
        <taxon>Diaporthe</taxon>
    </lineage>
</organism>
<evidence type="ECO:0000313" key="3">
    <source>
        <dbReference type="Proteomes" id="UP001265746"/>
    </source>
</evidence>
<feature type="domain" description="Peptidase S9 prolyl oligopeptidase catalytic" evidence="1">
    <location>
        <begin position="470"/>
        <end position="677"/>
    </location>
</feature>
<dbReference type="AlphaFoldDB" id="A0AAD9SAN8"/>
<evidence type="ECO:0000259" key="1">
    <source>
        <dbReference type="Pfam" id="PF00326"/>
    </source>
</evidence>
<dbReference type="PANTHER" id="PTHR43056">
    <property type="entry name" value="PEPTIDASE S9 PROLYL OLIGOPEPTIDASE"/>
    <property type="match status" value="1"/>
</dbReference>
<dbReference type="PANTHER" id="PTHR43056:SF5">
    <property type="entry name" value="PEPTIDASE S9 PROLYL OLIGOPEPTIDASE CATALYTIC DOMAIN-CONTAINING PROTEIN"/>
    <property type="match status" value="1"/>
</dbReference>
<dbReference type="SUPFAM" id="SSF69322">
    <property type="entry name" value="Tricorn protease domain 2"/>
    <property type="match status" value="1"/>
</dbReference>